<dbReference type="Gene3D" id="1.25.40.20">
    <property type="entry name" value="Ankyrin repeat-containing domain"/>
    <property type="match status" value="1"/>
</dbReference>
<protein>
    <submittedName>
        <fullName evidence="4">Uncharacterized protein</fullName>
    </submittedName>
</protein>
<sequence>MGCKSSKVASNKILKHVKAELLQRGIAKLIEDEKWQEVFILSQKEPIEFSRVIEINMLALQGLQWKCLPLHALCSKKPPLRVLHSALRAFPAGARIQDRDGALPLHYACFENQSREFITAVVAEYPEGIYVRNSVGYLPIHLACWIGAEMTVIEDLVENFPGSIQERDYEGEFPIHAACDGRASIDVVKLLVEKYPTSLHLPSFKGLTPYDLAKRKKTENNEILEFLEKKYEMVKSSTSACNTPLFDGTMLGGTAMPDLKAASSINTMTSAIYQKRMCCCEDLVGGNSAKKDTANKKSEEKVSYRPNLYKPTGLPRIRQKTPPKPISTEASNLASHRKDQVLKQGPKPEHVALWNRSLIEPPLKIDSPISELSDSHASHTDITPTRINSLPHKSSRNQVSFQQLPNTTLTPVYHQSNPTKQNGSPLPSALRRGGSSFGRQKSEL</sequence>
<feature type="region of interest" description="Disordered" evidence="3">
    <location>
        <begin position="306"/>
        <end position="347"/>
    </location>
</feature>
<feature type="region of interest" description="Disordered" evidence="3">
    <location>
        <begin position="370"/>
        <end position="444"/>
    </location>
</feature>
<evidence type="ECO:0000256" key="3">
    <source>
        <dbReference type="SAM" id="MobiDB-lite"/>
    </source>
</evidence>
<evidence type="ECO:0000256" key="2">
    <source>
        <dbReference type="ARBA" id="ARBA00023043"/>
    </source>
</evidence>
<dbReference type="AlphaFoldDB" id="A0A7S1FZN4"/>
<feature type="compositionally biased region" description="Polar residues" evidence="3">
    <location>
        <begin position="380"/>
        <end position="425"/>
    </location>
</feature>
<keyword evidence="1" id="KW-0677">Repeat</keyword>
<name>A0A7S1FZN4_9STRA</name>
<dbReference type="SUPFAM" id="SSF48403">
    <property type="entry name" value="Ankyrin repeat"/>
    <property type="match status" value="1"/>
</dbReference>
<dbReference type="PANTHER" id="PTHR24153:SF8">
    <property type="entry name" value="FORKED, ISOFORM F"/>
    <property type="match status" value="1"/>
</dbReference>
<dbReference type="GO" id="GO:0005737">
    <property type="term" value="C:cytoplasm"/>
    <property type="evidence" value="ECO:0007669"/>
    <property type="project" value="TreeGrafter"/>
</dbReference>
<reference evidence="4" key="1">
    <citation type="submission" date="2021-01" db="EMBL/GenBank/DDBJ databases">
        <authorList>
            <person name="Corre E."/>
            <person name="Pelletier E."/>
            <person name="Niang G."/>
            <person name="Scheremetjew M."/>
            <person name="Finn R."/>
            <person name="Kale V."/>
            <person name="Holt S."/>
            <person name="Cochrane G."/>
            <person name="Meng A."/>
            <person name="Brown T."/>
            <person name="Cohen L."/>
        </authorList>
    </citation>
    <scope>NUCLEOTIDE SEQUENCE</scope>
    <source>
        <strain evidence="4">308</strain>
    </source>
</reference>
<dbReference type="GO" id="GO:0051017">
    <property type="term" value="P:actin filament bundle assembly"/>
    <property type="evidence" value="ECO:0007669"/>
    <property type="project" value="TreeGrafter"/>
</dbReference>
<dbReference type="Pfam" id="PF13857">
    <property type="entry name" value="Ank_5"/>
    <property type="match status" value="1"/>
</dbReference>
<dbReference type="InterPro" id="IPR002110">
    <property type="entry name" value="Ankyrin_rpt"/>
</dbReference>
<evidence type="ECO:0000313" key="4">
    <source>
        <dbReference type="EMBL" id="CAD8897791.1"/>
    </source>
</evidence>
<organism evidence="4">
    <name type="scientific">Corethron hystrix</name>
    <dbReference type="NCBI Taxonomy" id="216773"/>
    <lineage>
        <taxon>Eukaryota</taxon>
        <taxon>Sar</taxon>
        <taxon>Stramenopiles</taxon>
        <taxon>Ochrophyta</taxon>
        <taxon>Bacillariophyta</taxon>
        <taxon>Coscinodiscophyceae</taxon>
        <taxon>Corethrophycidae</taxon>
        <taxon>Corethrales</taxon>
        <taxon>Corethraceae</taxon>
        <taxon>Corethron</taxon>
    </lineage>
</organism>
<keyword evidence="2" id="KW-0040">ANK repeat</keyword>
<proteinExistence type="predicted"/>
<evidence type="ECO:0000256" key="1">
    <source>
        <dbReference type="ARBA" id="ARBA00022737"/>
    </source>
</evidence>
<accession>A0A7S1FZN4</accession>
<dbReference type="GO" id="GO:0051015">
    <property type="term" value="F:actin filament binding"/>
    <property type="evidence" value="ECO:0007669"/>
    <property type="project" value="TreeGrafter"/>
</dbReference>
<dbReference type="EMBL" id="HBFR01034251">
    <property type="protein sequence ID" value="CAD8897791.1"/>
    <property type="molecule type" value="Transcribed_RNA"/>
</dbReference>
<dbReference type="InterPro" id="IPR052420">
    <property type="entry name" value="Espin/Espin-like"/>
</dbReference>
<feature type="compositionally biased region" description="Basic and acidic residues" evidence="3">
    <location>
        <begin position="336"/>
        <end position="347"/>
    </location>
</feature>
<gene>
    <name evidence="4" type="ORF">CHYS00102_LOCUS25005</name>
</gene>
<dbReference type="PANTHER" id="PTHR24153">
    <property type="entry name" value="ESPIN"/>
    <property type="match status" value="1"/>
</dbReference>
<dbReference type="InterPro" id="IPR036770">
    <property type="entry name" value="Ankyrin_rpt-contain_sf"/>
</dbReference>